<feature type="transmembrane region" description="Helical" evidence="3">
    <location>
        <begin position="186"/>
        <end position="203"/>
    </location>
</feature>
<dbReference type="SMART" id="SM00267">
    <property type="entry name" value="GGDEF"/>
    <property type="match status" value="1"/>
</dbReference>
<evidence type="ECO:0000256" key="3">
    <source>
        <dbReference type="SAM" id="Phobius"/>
    </source>
</evidence>
<protein>
    <recommendedName>
        <fullName evidence="1">diguanylate cyclase</fullName>
        <ecNumber evidence="1">2.7.7.65</ecNumber>
    </recommendedName>
</protein>
<evidence type="ECO:0000313" key="6">
    <source>
        <dbReference type="Proteomes" id="UP000305674"/>
    </source>
</evidence>
<dbReference type="InterPro" id="IPR043128">
    <property type="entry name" value="Rev_trsase/Diguanyl_cyclase"/>
</dbReference>
<dbReference type="NCBIfam" id="TIGR00254">
    <property type="entry name" value="GGDEF"/>
    <property type="match status" value="1"/>
</dbReference>
<feature type="transmembrane region" description="Helical" evidence="3">
    <location>
        <begin position="57"/>
        <end position="81"/>
    </location>
</feature>
<dbReference type="Proteomes" id="UP000305674">
    <property type="component" value="Unassembled WGS sequence"/>
</dbReference>
<dbReference type="EMBL" id="SWCI01000020">
    <property type="protein sequence ID" value="TKB46506.1"/>
    <property type="molecule type" value="Genomic_DNA"/>
</dbReference>
<evidence type="ECO:0000256" key="2">
    <source>
        <dbReference type="ARBA" id="ARBA00034247"/>
    </source>
</evidence>
<reference evidence="5 6" key="1">
    <citation type="submission" date="2019-04" db="EMBL/GenBank/DDBJ databases">
        <authorList>
            <person name="Hwang J.C."/>
        </authorList>
    </citation>
    <scope>NUCLEOTIDE SEQUENCE [LARGE SCALE GENOMIC DNA]</scope>
    <source>
        <strain evidence="5 6">IMCC35001</strain>
    </source>
</reference>
<feature type="transmembrane region" description="Helical" evidence="3">
    <location>
        <begin position="88"/>
        <end position="105"/>
    </location>
</feature>
<dbReference type="GO" id="GO:0052621">
    <property type="term" value="F:diguanylate cyclase activity"/>
    <property type="evidence" value="ECO:0007669"/>
    <property type="project" value="UniProtKB-EC"/>
</dbReference>
<dbReference type="Gene3D" id="3.30.70.270">
    <property type="match status" value="1"/>
</dbReference>
<keyword evidence="3" id="KW-1133">Transmembrane helix</keyword>
<comment type="caution">
    <text evidence="5">The sequence shown here is derived from an EMBL/GenBank/DDBJ whole genome shotgun (WGS) entry which is preliminary data.</text>
</comment>
<feature type="transmembrane region" description="Helical" evidence="3">
    <location>
        <begin position="34"/>
        <end position="51"/>
    </location>
</feature>
<gene>
    <name evidence="5" type="ORF">FCL40_17820</name>
</gene>
<keyword evidence="3" id="KW-0812">Transmembrane</keyword>
<dbReference type="InterPro" id="IPR050469">
    <property type="entry name" value="Diguanylate_Cyclase"/>
</dbReference>
<feature type="transmembrane region" description="Helical" evidence="3">
    <location>
        <begin position="215"/>
        <end position="233"/>
    </location>
</feature>
<dbReference type="GO" id="GO:0005886">
    <property type="term" value="C:plasma membrane"/>
    <property type="evidence" value="ECO:0007669"/>
    <property type="project" value="TreeGrafter"/>
</dbReference>
<feature type="transmembrane region" description="Helical" evidence="3">
    <location>
        <begin position="145"/>
        <end position="166"/>
    </location>
</feature>
<evidence type="ECO:0000313" key="5">
    <source>
        <dbReference type="EMBL" id="TKB46506.1"/>
    </source>
</evidence>
<feature type="transmembrane region" description="Helical" evidence="3">
    <location>
        <begin position="117"/>
        <end position="133"/>
    </location>
</feature>
<dbReference type="PANTHER" id="PTHR45138:SF9">
    <property type="entry name" value="DIGUANYLATE CYCLASE DGCM-RELATED"/>
    <property type="match status" value="1"/>
</dbReference>
<dbReference type="InterPro" id="IPR000160">
    <property type="entry name" value="GGDEF_dom"/>
</dbReference>
<keyword evidence="3" id="KW-0472">Membrane</keyword>
<sequence>MSAVRVNGGLLRALALAYASGWDKGARETMSHRQLQIGLALFMLVFATLLPDWQTRVGIGVAWLLAYLPWILLGAAAITAYIYDLKKFSLMVVLCLAVYAIFRNHLMVMEPGSTDQLLFWEVCLLAPLLIYLYDQLPDHWLFDGYFLAIPLALAPCGLLLLAHQYFPELERQALEAVVGGLGGDPAPWVALLLILLYCALCALTQYRNQDKGDSAALVCLVALALLFANHEIHGFAPLVFTYLGLALWILLLFHGFQVVYFDPLTEIRNRRRLDAMLRGRGGRYQLAMVDVDHFKRFNDTFGHDVGDEVLRMVAQRLSRVGAGGVVFRYGGEEFTILFPSADRSSCLAALAEVRMAIAAYPFRIRARESRGRIGRLTPGGSDLPPQTITVSIGLAQAAPSDGGPEEVIRRADTALYQAKEEGRNCIRTDTKAGRGIRRKVA</sequence>
<dbReference type="InterPro" id="IPR029787">
    <property type="entry name" value="Nucleotide_cyclase"/>
</dbReference>
<name>A0A4U1B7Q8_9GAMM</name>
<dbReference type="PANTHER" id="PTHR45138">
    <property type="entry name" value="REGULATORY COMPONENTS OF SENSORY TRANSDUCTION SYSTEM"/>
    <property type="match status" value="1"/>
</dbReference>
<accession>A0A4U1B7Q8</accession>
<evidence type="ECO:0000259" key="4">
    <source>
        <dbReference type="PROSITE" id="PS50887"/>
    </source>
</evidence>
<dbReference type="GO" id="GO:1902201">
    <property type="term" value="P:negative regulation of bacterial-type flagellum-dependent cell motility"/>
    <property type="evidence" value="ECO:0007669"/>
    <property type="project" value="TreeGrafter"/>
</dbReference>
<dbReference type="SUPFAM" id="SSF55073">
    <property type="entry name" value="Nucleotide cyclase"/>
    <property type="match status" value="1"/>
</dbReference>
<dbReference type="AlphaFoldDB" id="A0A4U1B7Q8"/>
<dbReference type="EC" id="2.7.7.65" evidence="1"/>
<dbReference type="Pfam" id="PF00990">
    <property type="entry name" value="GGDEF"/>
    <property type="match status" value="1"/>
</dbReference>
<comment type="catalytic activity">
    <reaction evidence="2">
        <text>2 GTP = 3',3'-c-di-GMP + 2 diphosphate</text>
        <dbReference type="Rhea" id="RHEA:24898"/>
        <dbReference type="ChEBI" id="CHEBI:33019"/>
        <dbReference type="ChEBI" id="CHEBI:37565"/>
        <dbReference type="ChEBI" id="CHEBI:58805"/>
        <dbReference type="EC" id="2.7.7.65"/>
    </reaction>
</comment>
<dbReference type="CDD" id="cd01949">
    <property type="entry name" value="GGDEF"/>
    <property type="match status" value="1"/>
</dbReference>
<keyword evidence="6" id="KW-1185">Reference proteome</keyword>
<evidence type="ECO:0000256" key="1">
    <source>
        <dbReference type="ARBA" id="ARBA00012528"/>
    </source>
</evidence>
<dbReference type="OrthoDB" id="9812260at2"/>
<feature type="transmembrane region" description="Helical" evidence="3">
    <location>
        <begin position="239"/>
        <end position="261"/>
    </location>
</feature>
<organism evidence="5 6">
    <name type="scientific">Ferrimonas sediminicola</name>
    <dbReference type="NCBI Taxonomy" id="2569538"/>
    <lineage>
        <taxon>Bacteria</taxon>
        <taxon>Pseudomonadati</taxon>
        <taxon>Pseudomonadota</taxon>
        <taxon>Gammaproteobacteria</taxon>
        <taxon>Alteromonadales</taxon>
        <taxon>Ferrimonadaceae</taxon>
        <taxon>Ferrimonas</taxon>
    </lineage>
</organism>
<proteinExistence type="predicted"/>
<dbReference type="PROSITE" id="PS50887">
    <property type="entry name" value="GGDEF"/>
    <property type="match status" value="1"/>
</dbReference>
<dbReference type="GO" id="GO:0043709">
    <property type="term" value="P:cell adhesion involved in single-species biofilm formation"/>
    <property type="evidence" value="ECO:0007669"/>
    <property type="project" value="TreeGrafter"/>
</dbReference>
<feature type="domain" description="GGDEF" evidence="4">
    <location>
        <begin position="282"/>
        <end position="431"/>
    </location>
</feature>